<dbReference type="AlphaFoldDB" id="A0A9P4P7K3"/>
<feature type="transmembrane region" description="Helical" evidence="1">
    <location>
        <begin position="97"/>
        <end position="116"/>
    </location>
</feature>
<accession>A0A9P4P7K3</accession>
<feature type="transmembrane region" description="Helical" evidence="1">
    <location>
        <begin position="71"/>
        <end position="90"/>
    </location>
</feature>
<keyword evidence="1" id="KW-0812">Transmembrane</keyword>
<name>A0A9P4P7K3_9PLEO</name>
<keyword evidence="1" id="KW-1133">Transmembrane helix</keyword>
<dbReference type="Proteomes" id="UP000799764">
    <property type="component" value="Unassembled WGS sequence"/>
</dbReference>
<feature type="transmembrane region" description="Helical" evidence="1">
    <location>
        <begin position="47"/>
        <end position="65"/>
    </location>
</feature>
<proteinExistence type="predicted"/>
<evidence type="ECO:0000256" key="1">
    <source>
        <dbReference type="SAM" id="Phobius"/>
    </source>
</evidence>
<evidence type="ECO:0000313" key="3">
    <source>
        <dbReference type="Proteomes" id="UP000799764"/>
    </source>
</evidence>
<keyword evidence="1" id="KW-0472">Membrane</keyword>
<protein>
    <submittedName>
        <fullName evidence="2">Uncharacterized protein</fullName>
    </submittedName>
</protein>
<keyword evidence="3" id="KW-1185">Reference proteome</keyword>
<sequence length="451" mass="51069">MNEHSRRAPHEGSQQCEKVPKFRDSLVQSTRENHWTKYWTNDIRPKVAIACRIGFYLTSMVAGAVFGTLKIHHWLCLVLVAMLIYLIPGLTWTMTKYCIVGAAGHLVLGLGSLRWFEQYRNKPLPLVKLFGYEFTVCNADDHKVGMMKPMFATACSRFKEAFQKKKQVHFVDNHTPHQQVNSATVDPTNAQQLDAAIRTQNKHRLHVPALGLYLTPIYINGIGATAPRLGCSLDTVVPKVGVLFIQDGLLDMMEHRQLILQVQITKALLERTDNLIYNLTTLLADLSPPANSAAPIIQLRISNKQSLQELARQVRKILYKTIDKKHFDHAWWHDPYYPTTLAAIDIEELSTWVNICLHMLVMKKRVKLQSVLDETNEKLVEQLLKSGLSPKKPRNRMARMNEALGSQKTKAGRNTWKKPNVKEDFDGVKYGGAAGDLAGLGEAGLVKFDLW</sequence>
<dbReference type="OrthoDB" id="10661351at2759"/>
<organism evidence="2 3">
    <name type="scientific">Karstenula rhodostoma CBS 690.94</name>
    <dbReference type="NCBI Taxonomy" id="1392251"/>
    <lineage>
        <taxon>Eukaryota</taxon>
        <taxon>Fungi</taxon>
        <taxon>Dikarya</taxon>
        <taxon>Ascomycota</taxon>
        <taxon>Pezizomycotina</taxon>
        <taxon>Dothideomycetes</taxon>
        <taxon>Pleosporomycetidae</taxon>
        <taxon>Pleosporales</taxon>
        <taxon>Massarineae</taxon>
        <taxon>Didymosphaeriaceae</taxon>
        <taxon>Karstenula</taxon>
    </lineage>
</organism>
<gene>
    <name evidence="2" type="ORF">P171DRAFT_490982</name>
</gene>
<reference evidence="2" key="1">
    <citation type="journal article" date="2020" name="Stud. Mycol.">
        <title>101 Dothideomycetes genomes: a test case for predicting lifestyles and emergence of pathogens.</title>
        <authorList>
            <person name="Haridas S."/>
            <person name="Albert R."/>
            <person name="Binder M."/>
            <person name="Bloem J."/>
            <person name="Labutti K."/>
            <person name="Salamov A."/>
            <person name="Andreopoulos B."/>
            <person name="Baker S."/>
            <person name="Barry K."/>
            <person name="Bills G."/>
            <person name="Bluhm B."/>
            <person name="Cannon C."/>
            <person name="Castanera R."/>
            <person name="Culley D."/>
            <person name="Daum C."/>
            <person name="Ezra D."/>
            <person name="Gonzalez J."/>
            <person name="Henrissat B."/>
            <person name="Kuo A."/>
            <person name="Liang C."/>
            <person name="Lipzen A."/>
            <person name="Lutzoni F."/>
            <person name="Magnuson J."/>
            <person name="Mondo S."/>
            <person name="Nolan M."/>
            <person name="Ohm R."/>
            <person name="Pangilinan J."/>
            <person name="Park H.-J."/>
            <person name="Ramirez L."/>
            <person name="Alfaro M."/>
            <person name="Sun H."/>
            <person name="Tritt A."/>
            <person name="Yoshinaga Y."/>
            <person name="Zwiers L.-H."/>
            <person name="Turgeon B."/>
            <person name="Goodwin S."/>
            <person name="Spatafora J."/>
            <person name="Crous P."/>
            <person name="Grigoriev I."/>
        </authorList>
    </citation>
    <scope>NUCLEOTIDE SEQUENCE</scope>
    <source>
        <strain evidence="2">CBS 690.94</strain>
    </source>
</reference>
<comment type="caution">
    <text evidence="2">The sequence shown here is derived from an EMBL/GenBank/DDBJ whole genome shotgun (WGS) entry which is preliminary data.</text>
</comment>
<dbReference type="EMBL" id="MU001512">
    <property type="protein sequence ID" value="KAF2438313.1"/>
    <property type="molecule type" value="Genomic_DNA"/>
</dbReference>
<evidence type="ECO:0000313" key="2">
    <source>
        <dbReference type="EMBL" id="KAF2438313.1"/>
    </source>
</evidence>